<evidence type="ECO:0000313" key="5">
    <source>
        <dbReference type="EMBL" id="NIJ53140.1"/>
    </source>
</evidence>
<evidence type="ECO:0000313" key="6">
    <source>
        <dbReference type="Proteomes" id="UP001179181"/>
    </source>
</evidence>
<keyword evidence="6" id="KW-1185">Reference proteome</keyword>
<comment type="subcellular location">
    <subcellularLocation>
        <location evidence="1">Cell membrane</location>
    </subcellularLocation>
</comment>
<evidence type="ECO:0000256" key="1">
    <source>
        <dbReference type="ARBA" id="ARBA00004236"/>
    </source>
</evidence>
<name>A0ABX0UN70_9BACT</name>
<sequence length="291" mass="32426">MRKKYLHLTALRNLFSGLILVLLLTGCGATEKKEASSEDYDLDSPEKFNMPESLFEISGIALNKGRNDTVYAIQDEEGKLFRLAWEVSKQLNSKFSKKGDYEDVSILRNTVFILKSNGTLFSYPLSEAVFEDPEGVREQKGILPKGEYEGMYGDETSGELYIICKNCPGDDSKSSVTGYIINPTDSTKSARTFSIQVDEIKAFTGKVARGFRPSGIAKNPLTGEWYIISAVNKLMVVTDKRWKVKSALPLSGNQFIQPEGIAFDRTGSLYISNEGDDLFSGNILKFKKLSR</sequence>
<accession>A0ABX0UN70</accession>
<evidence type="ECO:0000256" key="2">
    <source>
        <dbReference type="ARBA" id="ARBA00009852"/>
    </source>
</evidence>
<comment type="caution">
    <text evidence="5">The sequence shown here is derived from an EMBL/GenBank/DDBJ whole genome shotgun (WGS) entry which is preliminary data.</text>
</comment>
<dbReference type="InterPro" id="IPR009722">
    <property type="entry name" value="YjiK/CarP"/>
</dbReference>
<dbReference type="InterPro" id="IPR011042">
    <property type="entry name" value="6-blade_b-propeller_TolB-like"/>
</dbReference>
<organism evidence="5 6">
    <name type="scientific">Dyadobacter arcticus</name>
    <dbReference type="NCBI Taxonomy" id="1078754"/>
    <lineage>
        <taxon>Bacteria</taxon>
        <taxon>Pseudomonadati</taxon>
        <taxon>Bacteroidota</taxon>
        <taxon>Cytophagia</taxon>
        <taxon>Cytophagales</taxon>
        <taxon>Spirosomataceae</taxon>
        <taxon>Dyadobacter</taxon>
    </lineage>
</organism>
<dbReference type="RefSeq" id="WP_167270004.1">
    <property type="nucleotide sequence ID" value="NZ_JAASQJ010000002.1"/>
</dbReference>
<dbReference type="PROSITE" id="PS51257">
    <property type="entry name" value="PROKAR_LIPOPROTEIN"/>
    <property type="match status" value="1"/>
</dbReference>
<proteinExistence type="inferred from homology"/>
<evidence type="ECO:0008006" key="7">
    <source>
        <dbReference type="Google" id="ProtNLM"/>
    </source>
</evidence>
<dbReference type="SUPFAM" id="SSF50956">
    <property type="entry name" value="Thermostable phytase (3-phytase)"/>
    <property type="match status" value="1"/>
</dbReference>
<comment type="similarity">
    <text evidence="2">Belongs to the YjiK family.</text>
</comment>
<dbReference type="EMBL" id="JAASQJ010000002">
    <property type="protein sequence ID" value="NIJ53140.1"/>
    <property type="molecule type" value="Genomic_DNA"/>
</dbReference>
<keyword evidence="4" id="KW-0472">Membrane</keyword>
<dbReference type="Pfam" id="PF06977">
    <property type="entry name" value="SdiA-regulated"/>
    <property type="match status" value="1"/>
</dbReference>
<dbReference type="Gene3D" id="2.120.10.30">
    <property type="entry name" value="TolB, C-terminal domain"/>
    <property type="match status" value="1"/>
</dbReference>
<evidence type="ECO:0000256" key="4">
    <source>
        <dbReference type="ARBA" id="ARBA00023136"/>
    </source>
</evidence>
<evidence type="ECO:0000256" key="3">
    <source>
        <dbReference type="ARBA" id="ARBA00022475"/>
    </source>
</evidence>
<gene>
    <name evidence="5" type="ORF">FHS68_002310</name>
</gene>
<protein>
    <recommendedName>
        <fullName evidence="7">SdiA-regulated family protein</fullName>
    </recommendedName>
</protein>
<dbReference type="Proteomes" id="UP001179181">
    <property type="component" value="Unassembled WGS sequence"/>
</dbReference>
<reference evidence="5 6" key="1">
    <citation type="submission" date="2020-03" db="EMBL/GenBank/DDBJ databases">
        <title>Genomic Encyclopedia of Type Strains, Phase IV (KMG-IV): sequencing the most valuable type-strain genomes for metagenomic binning, comparative biology and taxonomic classification.</title>
        <authorList>
            <person name="Goeker M."/>
        </authorList>
    </citation>
    <scope>NUCLEOTIDE SEQUENCE [LARGE SCALE GENOMIC DNA]</scope>
    <source>
        <strain evidence="5 6">DSM 102865</strain>
    </source>
</reference>
<keyword evidence="3" id="KW-1003">Cell membrane</keyword>